<dbReference type="EMBL" id="JOTN01000009">
    <property type="protein sequence ID" value="KEK19065.1"/>
    <property type="molecule type" value="Genomic_DNA"/>
</dbReference>
<feature type="transmembrane region" description="Helical" evidence="13">
    <location>
        <begin position="65"/>
        <end position="84"/>
    </location>
</feature>
<dbReference type="NCBIfam" id="NF002849">
    <property type="entry name" value="PRK03113.1"/>
    <property type="match status" value="1"/>
</dbReference>
<evidence type="ECO:0000256" key="5">
    <source>
        <dbReference type="ARBA" id="ARBA00022982"/>
    </source>
</evidence>
<evidence type="ECO:0000256" key="9">
    <source>
        <dbReference type="ARBA" id="ARBA00023157"/>
    </source>
</evidence>
<keyword evidence="15" id="KW-1185">Reference proteome</keyword>
<comment type="similarity">
    <text evidence="2 12">Belongs to the DsbB family. BdbC subfamily.</text>
</comment>
<evidence type="ECO:0000256" key="12">
    <source>
        <dbReference type="HAMAP-Rule" id="MF_00287"/>
    </source>
</evidence>
<feature type="transmembrane region" description="Helical" evidence="13">
    <location>
        <begin position="41"/>
        <end position="58"/>
    </location>
</feature>
<evidence type="ECO:0000313" key="15">
    <source>
        <dbReference type="Proteomes" id="UP000027822"/>
    </source>
</evidence>
<dbReference type="GO" id="GO:0015035">
    <property type="term" value="F:protein-disulfide reductase activity"/>
    <property type="evidence" value="ECO:0007669"/>
    <property type="project" value="UniProtKB-UniRule"/>
</dbReference>
<keyword evidence="10 12" id="KW-0143">Chaperone</keyword>
<evidence type="ECO:0000256" key="2">
    <source>
        <dbReference type="ARBA" id="ARBA00007602"/>
    </source>
</evidence>
<feature type="transmembrane region" description="Helical" evidence="13">
    <location>
        <begin position="9"/>
        <end position="29"/>
    </location>
</feature>
<keyword evidence="7 12" id="KW-0560">Oxidoreductase</keyword>
<comment type="caution">
    <text evidence="14">The sequence shown here is derived from an EMBL/GenBank/DDBJ whole genome shotgun (WGS) entry which is preliminary data.</text>
</comment>
<proteinExistence type="inferred from homology"/>
<dbReference type="AlphaFoldDB" id="A0A073JXR9"/>
<evidence type="ECO:0000313" key="14">
    <source>
        <dbReference type="EMBL" id="KEK19065.1"/>
    </source>
</evidence>
<protein>
    <recommendedName>
        <fullName evidence="12">Probable disulfide formation protein</fullName>
    </recommendedName>
    <alternativeName>
        <fullName evidence="12">Disulfide oxidoreductase</fullName>
    </alternativeName>
    <alternativeName>
        <fullName evidence="12">Thiol-disulfide oxidoreductase</fullName>
    </alternativeName>
</protein>
<dbReference type="HAMAP" id="MF_00287">
    <property type="entry name" value="BdbC"/>
    <property type="match status" value="1"/>
</dbReference>
<reference evidence="14 15" key="1">
    <citation type="submission" date="2014-06" db="EMBL/GenBank/DDBJ databases">
        <title>Draft genome sequence of Bacillus manliponensis JCM 15802 (MCCC 1A00708).</title>
        <authorList>
            <person name="Lai Q."/>
            <person name="Liu Y."/>
            <person name="Shao Z."/>
        </authorList>
    </citation>
    <scope>NUCLEOTIDE SEQUENCE [LARGE SCALE GENOMIC DNA]</scope>
    <source>
        <strain evidence="14 15">JCM 15802</strain>
    </source>
</reference>
<evidence type="ECO:0000256" key="6">
    <source>
        <dbReference type="ARBA" id="ARBA00022989"/>
    </source>
</evidence>
<dbReference type="STRING" id="574376.BAMA_23925"/>
<gene>
    <name evidence="12" type="primary">bdbC</name>
    <name evidence="14" type="ORF">BAMA_23925</name>
</gene>
<evidence type="ECO:0000256" key="1">
    <source>
        <dbReference type="ARBA" id="ARBA00004141"/>
    </source>
</evidence>
<comment type="subcellular location">
    <subcellularLocation>
        <location evidence="12">Cell membrane</location>
        <topology evidence="12">Multi-pass membrane protein</topology>
    </subcellularLocation>
    <subcellularLocation>
        <location evidence="1">Membrane</location>
        <topology evidence="1">Multi-pass membrane protein</topology>
    </subcellularLocation>
</comment>
<keyword evidence="11 12" id="KW-0676">Redox-active center</keyword>
<dbReference type="InterPro" id="IPR003752">
    <property type="entry name" value="DiS_bond_form_DsbB/BdbC"/>
</dbReference>
<keyword evidence="9 12" id="KW-1015">Disulfide bond</keyword>
<comment type="function">
    <text evidence="12">Required for disulfide bond formation in some proteins.</text>
</comment>
<evidence type="ECO:0000256" key="3">
    <source>
        <dbReference type="ARBA" id="ARBA00022448"/>
    </source>
</evidence>
<accession>A0A073JXR9</accession>
<feature type="transmembrane region" description="Helical" evidence="13">
    <location>
        <begin position="111"/>
        <end position="136"/>
    </location>
</feature>
<evidence type="ECO:0000256" key="13">
    <source>
        <dbReference type="SAM" id="Phobius"/>
    </source>
</evidence>
<keyword evidence="8 12" id="KW-0472">Membrane</keyword>
<keyword evidence="5 12" id="KW-0249">Electron transport</keyword>
<dbReference type="Gene3D" id="1.20.1550.10">
    <property type="entry name" value="DsbB-like"/>
    <property type="match status" value="1"/>
</dbReference>
<dbReference type="Pfam" id="PF02600">
    <property type="entry name" value="DsbB"/>
    <property type="match status" value="1"/>
</dbReference>
<comment type="caution">
    <text evidence="12">Lacks conserved residue(s) required for the propagation of feature annotation.</text>
</comment>
<evidence type="ECO:0000256" key="4">
    <source>
        <dbReference type="ARBA" id="ARBA00022692"/>
    </source>
</evidence>
<dbReference type="RefSeq" id="WP_034639292.1">
    <property type="nucleotide sequence ID" value="NZ_CBCSJC010000008.1"/>
</dbReference>
<dbReference type="PIRSF" id="PIRSF036659">
    <property type="entry name" value="BdbC"/>
    <property type="match status" value="1"/>
</dbReference>
<sequence>MEREKKQEYLLFTAWGTSFIATLGSLYFSEIMKFEPCTLCWYQRIFMYPFVLLLGIAVARKDYRIAVYTLPIAAIGACISLYHYSIQKIPALSEAGSVCGRVPCTGEYINWFGFITIPFLALTAFLIITVCSFLLIKTNKEMK</sequence>
<keyword evidence="12" id="KW-1003">Cell membrane</keyword>
<dbReference type="PANTHER" id="PTHR43469:SF1">
    <property type="entry name" value="SPBETA PROPHAGE-DERIVED DISULFIDE BOND FORMATION PROTEIN B"/>
    <property type="match status" value="1"/>
</dbReference>
<evidence type="ECO:0000256" key="10">
    <source>
        <dbReference type="ARBA" id="ARBA00023186"/>
    </source>
</evidence>
<evidence type="ECO:0000256" key="8">
    <source>
        <dbReference type="ARBA" id="ARBA00023136"/>
    </source>
</evidence>
<keyword evidence="3 12" id="KW-0813">Transport</keyword>
<evidence type="ECO:0000256" key="7">
    <source>
        <dbReference type="ARBA" id="ARBA00023002"/>
    </source>
</evidence>
<feature type="disulfide bond" description="Redox-active" evidence="12">
    <location>
        <begin position="37"/>
        <end position="40"/>
    </location>
</feature>
<dbReference type="eggNOG" id="COG1495">
    <property type="taxonomic scope" value="Bacteria"/>
</dbReference>
<keyword evidence="4 12" id="KW-0812">Transmembrane</keyword>
<dbReference type="SUPFAM" id="SSF158442">
    <property type="entry name" value="DsbB-like"/>
    <property type="match status" value="1"/>
</dbReference>
<dbReference type="InterPro" id="IPR023380">
    <property type="entry name" value="DsbB-like_sf"/>
</dbReference>
<dbReference type="GO" id="GO:0006457">
    <property type="term" value="P:protein folding"/>
    <property type="evidence" value="ECO:0007669"/>
    <property type="project" value="InterPro"/>
</dbReference>
<dbReference type="PANTHER" id="PTHR43469">
    <property type="entry name" value="DISULFIDE FORMATION PROTEIN-RELATED"/>
    <property type="match status" value="1"/>
</dbReference>
<organism evidence="14 15">
    <name type="scientific">Bacillus manliponensis</name>
    <dbReference type="NCBI Taxonomy" id="574376"/>
    <lineage>
        <taxon>Bacteria</taxon>
        <taxon>Bacillati</taxon>
        <taxon>Bacillota</taxon>
        <taxon>Bacilli</taxon>
        <taxon>Bacillales</taxon>
        <taxon>Bacillaceae</taxon>
        <taxon>Bacillus</taxon>
        <taxon>Bacillus cereus group</taxon>
    </lineage>
</organism>
<dbReference type="Proteomes" id="UP000027822">
    <property type="component" value="Unassembled WGS sequence"/>
</dbReference>
<keyword evidence="6 12" id="KW-1133">Transmembrane helix</keyword>
<evidence type="ECO:0000256" key="11">
    <source>
        <dbReference type="ARBA" id="ARBA00023284"/>
    </source>
</evidence>
<name>A0A073JXR9_9BACI</name>
<dbReference type="GO" id="GO:0005886">
    <property type="term" value="C:plasma membrane"/>
    <property type="evidence" value="ECO:0007669"/>
    <property type="project" value="UniProtKB-SubCell"/>
</dbReference>
<dbReference type="InterPro" id="IPR012187">
    <property type="entry name" value="Disulphide_bond_form_BdbC"/>
</dbReference>
<dbReference type="OrthoDB" id="158402at2"/>